<protein>
    <submittedName>
        <fullName evidence="3">MULE transposase domain-containing protein</fullName>
    </submittedName>
</protein>
<organism evidence="3 4">
    <name type="scientific">Phytophthora infestans</name>
    <name type="common">Potato late blight agent</name>
    <name type="synonym">Botrytis infestans</name>
    <dbReference type="NCBI Taxonomy" id="4787"/>
    <lineage>
        <taxon>Eukaryota</taxon>
        <taxon>Sar</taxon>
        <taxon>Stramenopiles</taxon>
        <taxon>Oomycota</taxon>
        <taxon>Peronosporomycetes</taxon>
        <taxon>Peronosporales</taxon>
        <taxon>Peronosporaceae</taxon>
        <taxon>Phytophthora</taxon>
    </lineage>
</organism>
<keyword evidence="4" id="KW-1185">Reference proteome</keyword>
<evidence type="ECO:0000256" key="1">
    <source>
        <dbReference type="PROSITE-ProRule" id="PRU00325"/>
    </source>
</evidence>
<reference evidence="3" key="1">
    <citation type="submission" date="2020-04" db="EMBL/GenBank/DDBJ databases">
        <title>Hybrid Assembly of Korean Phytophthora infestans isolates.</title>
        <authorList>
            <person name="Prokchorchik M."/>
            <person name="Lee Y."/>
            <person name="Seo J."/>
            <person name="Cho J.-H."/>
            <person name="Park Y.-E."/>
            <person name="Jang D.-C."/>
            <person name="Im J.-S."/>
            <person name="Choi J.-G."/>
            <person name="Park H.-J."/>
            <person name="Lee G.-B."/>
            <person name="Lee Y.-G."/>
            <person name="Hong S.-Y."/>
            <person name="Cho K."/>
            <person name="Sohn K.H."/>
        </authorList>
    </citation>
    <scope>NUCLEOTIDE SEQUENCE</scope>
    <source>
        <strain evidence="3">KR_1_A1</strain>
    </source>
</reference>
<dbReference type="PROSITE" id="PS50966">
    <property type="entry name" value="ZF_SWIM"/>
    <property type="match status" value="1"/>
</dbReference>
<accession>A0A833T379</accession>
<gene>
    <name evidence="3" type="ORF">GN244_ATG04929</name>
</gene>
<name>A0A833T379_PHYIN</name>
<evidence type="ECO:0000313" key="3">
    <source>
        <dbReference type="EMBL" id="KAF4042623.1"/>
    </source>
</evidence>
<dbReference type="InterPro" id="IPR018289">
    <property type="entry name" value="MULE_transposase_dom"/>
</dbReference>
<evidence type="ECO:0000313" key="4">
    <source>
        <dbReference type="Proteomes" id="UP000602510"/>
    </source>
</evidence>
<proteinExistence type="predicted"/>
<dbReference type="InterPro" id="IPR031052">
    <property type="entry name" value="FHY3/FAR1"/>
</dbReference>
<dbReference type="Proteomes" id="UP000602510">
    <property type="component" value="Unassembled WGS sequence"/>
</dbReference>
<keyword evidence="1" id="KW-0863">Zinc-finger</keyword>
<dbReference type="Pfam" id="PF10551">
    <property type="entry name" value="MULE"/>
    <property type="match status" value="1"/>
</dbReference>
<dbReference type="PANTHER" id="PTHR31669">
    <property type="entry name" value="PROTEIN FAR1-RELATED SEQUENCE 10-RELATED"/>
    <property type="match status" value="1"/>
</dbReference>
<comment type="caution">
    <text evidence="3">The sequence shown here is derived from an EMBL/GenBank/DDBJ whole genome shotgun (WGS) entry which is preliminary data.</text>
</comment>
<keyword evidence="1" id="KW-0479">Metal-binding</keyword>
<dbReference type="PANTHER" id="PTHR31669:SF261">
    <property type="entry name" value="FAR1 FAMILY PROTEIN, EXPRESSED"/>
    <property type="match status" value="1"/>
</dbReference>
<dbReference type="GO" id="GO:0006355">
    <property type="term" value="P:regulation of DNA-templated transcription"/>
    <property type="evidence" value="ECO:0007669"/>
    <property type="project" value="InterPro"/>
</dbReference>
<sequence length="576" mass="65401">MEKKQLTGKWKQLGTHTELFEWAASRLCTTKDEFDAVGERELVVLQVFESKEVNKTKEASFGMVLSCKKLLRNFLTAAAYGDLVSISCDGTYRLTDAGWTLINLGVVGVIYDEKERQFHQRFYPCAFGFVRTECELAYEALFKSVNRCVYNCLGMELKPTVGAADHAVCIAAALGKAWPEMVFVTCWPHVSRKCLATKKKSMLSDKEFLVSVVKTDINSLYKCTSYKHFKALSAKLMTKWRNKGEARYADWFTDTYLTAPFDSWFVGASTLPGSLPQQQGIESFHKSIKAHMGLYLRAAMVYFLEFSMGQILHFCCAHRAPEEIRPFAEAPLLHSQLTKAKAITLDTTKFYVVQTQCLQTFYINRKDHFDQRVTKALTKRYDKAQDQSLYRVRVSAKIKFEKLRALPKVNSDTAQLFRKKYSCECKAYVMSGWVCSHVLAAAAIKQHLNIDEIQAGIPHRRRPGRPRKELSCLVRDSLEAAEGDDTRSTGPTARLKRHLEKYPSEAIGYKALHRFKTSLPESPKEFQISCFSGVVTSVQADNKPVTWTITFTDADSHDVEVDELVTDITMATSRHI</sequence>
<evidence type="ECO:0000259" key="2">
    <source>
        <dbReference type="PROSITE" id="PS50966"/>
    </source>
</evidence>
<dbReference type="InterPro" id="IPR007527">
    <property type="entry name" value="Znf_SWIM"/>
</dbReference>
<keyword evidence="1" id="KW-0862">Zinc</keyword>
<dbReference type="AlphaFoldDB" id="A0A833T379"/>
<dbReference type="EMBL" id="WSZM01000097">
    <property type="protein sequence ID" value="KAF4042623.1"/>
    <property type="molecule type" value="Genomic_DNA"/>
</dbReference>
<dbReference type="GO" id="GO:0008270">
    <property type="term" value="F:zinc ion binding"/>
    <property type="evidence" value="ECO:0007669"/>
    <property type="project" value="UniProtKB-KW"/>
</dbReference>
<feature type="domain" description="SWIM-type" evidence="2">
    <location>
        <begin position="390"/>
        <end position="446"/>
    </location>
</feature>